<protein>
    <submittedName>
        <fullName evidence="2">Uncharacterized protein</fullName>
    </submittedName>
</protein>
<dbReference type="EnsemblPlants" id="Kaladp0087s0138.2.v1.1">
    <property type="protein sequence ID" value="Kaladp0087s0138.2.v1.1"/>
    <property type="gene ID" value="Kaladp0087s0138.v1.1"/>
</dbReference>
<feature type="compositionally biased region" description="Basic residues" evidence="1">
    <location>
        <begin position="26"/>
        <end position="36"/>
    </location>
</feature>
<name>A0A7N0UXH7_KALFE</name>
<accession>A0A7N0UXH7</accession>
<feature type="compositionally biased region" description="Basic and acidic residues" evidence="1">
    <location>
        <begin position="14"/>
        <end position="24"/>
    </location>
</feature>
<evidence type="ECO:0000256" key="1">
    <source>
        <dbReference type="SAM" id="MobiDB-lite"/>
    </source>
</evidence>
<dbReference type="AlphaFoldDB" id="A0A7N0UXH7"/>
<dbReference type="Gramene" id="Kaladp0087s0138.2.v1.1">
    <property type="protein sequence ID" value="Kaladp0087s0138.2.v1.1"/>
    <property type="gene ID" value="Kaladp0087s0138.v1.1"/>
</dbReference>
<organism evidence="2 3">
    <name type="scientific">Kalanchoe fedtschenkoi</name>
    <name type="common">Lavender scallops</name>
    <name type="synonym">South American air plant</name>
    <dbReference type="NCBI Taxonomy" id="63787"/>
    <lineage>
        <taxon>Eukaryota</taxon>
        <taxon>Viridiplantae</taxon>
        <taxon>Streptophyta</taxon>
        <taxon>Embryophyta</taxon>
        <taxon>Tracheophyta</taxon>
        <taxon>Spermatophyta</taxon>
        <taxon>Magnoliopsida</taxon>
        <taxon>eudicotyledons</taxon>
        <taxon>Gunneridae</taxon>
        <taxon>Pentapetalae</taxon>
        <taxon>Saxifragales</taxon>
        <taxon>Crassulaceae</taxon>
        <taxon>Kalanchoe</taxon>
    </lineage>
</organism>
<keyword evidence="3" id="KW-1185">Reference proteome</keyword>
<evidence type="ECO:0000313" key="3">
    <source>
        <dbReference type="Proteomes" id="UP000594263"/>
    </source>
</evidence>
<proteinExistence type="predicted"/>
<feature type="region of interest" description="Disordered" evidence="1">
    <location>
        <begin position="1"/>
        <end position="83"/>
    </location>
</feature>
<sequence>MANKVLLKGKASKAKGEQHIDNLPKHSQRRRSPAPRRRTDFSHFFPSSSSSSSPSHPIRYQGKRDSPDSINMQKEPPMRRSARARKICVRFDKETIPSKTTKQARCIRILRYLGLIAPAGSPYAKPTRIFD</sequence>
<feature type="compositionally biased region" description="Low complexity" evidence="1">
    <location>
        <begin position="42"/>
        <end position="57"/>
    </location>
</feature>
<reference evidence="2" key="1">
    <citation type="submission" date="2021-01" db="UniProtKB">
        <authorList>
            <consortium name="EnsemblPlants"/>
        </authorList>
    </citation>
    <scope>IDENTIFICATION</scope>
</reference>
<evidence type="ECO:0000313" key="2">
    <source>
        <dbReference type="EnsemblPlants" id="Kaladp0087s0138.2.v1.1"/>
    </source>
</evidence>
<dbReference type="Proteomes" id="UP000594263">
    <property type="component" value="Unplaced"/>
</dbReference>